<dbReference type="SUPFAM" id="SSF51735">
    <property type="entry name" value="NAD(P)-binding Rossmann-fold domains"/>
    <property type="match status" value="1"/>
</dbReference>
<dbReference type="RefSeq" id="WP_020887953.1">
    <property type="nucleotide sequence ID" value="NZ_ATHI01000031.1"/>
</dbReference>
<reference evidence="2 3" key="1">
    <citation type="journal article" date="2013" name="Genome Announc.">
        <title>Draft genome sequences for three mercury-methylating, sulfate-reducing bacteria.</title>
        <authorList>
            <person name="Brown S.D."/>
            <person name="Hurt R.A.Jr."/>
            <person name="Gilmour C.C."/>
            <person name="Elias D.A."/>
        </authorList>
    </citation>
    <scope>NUCLEOTIDE SEQUENCE [LARGE SCALE GENOMIC DNA]</scope>
    <source>
        <strain evidence="2 3">DSM 16529</strain>
    </source>
</reference>
<dbReference type="AlphaFoldDB" id="S7U9A1"/>
<organism evidence="2 3">
    <name type="scientific">Alkalidesulfovibrio alkalitolerans DSM 16529</name>
    <dbReference type="NCBI Taxonomy" id="1121439"/>
    <lineage>
        <taxon>Bacteria</taxon>
        <taxon>Pseudomonadati</taxon>
        <taxon>Thermodesulfobacteriota</taxon>
        <taxon>Desulfovibrionia</taxon>
        <taxon>Desulfovibrionales</taxon>
        <taxon>Desulfovibrionaceae</taxon>
        <taxon>Alkalidesulfovibrio</taxon>
    </lineage>
</organism>
<dbReference type="PANTHER" id="PTHR33303:SF2">
    <property type="entry name" value="COA-BINDING DOMAIN-CONTAINING PROTEIN"/>
    <property type="match status" value="1"/>
</dbReference>
<evidence type="ECO:0000313" key="3">
    <source>
        <dbReference type="Proteomes" id="UP000014975"/>
    </source>
</evidence>
<sequence>MFAPKDTELTALFTSVKTIAVVGANDRPGRPVDMVGRYLINAGFTILPVHPKRQEVWGIQAYQSLADLPVPADLVNLFRASEHCAAHAREVLALPVKPRCFWMQVGVFSLEARALLEPADILVVENLCTKIEHNRLFG</sequence>
<dbReference type="PANTHER" id="PTHR33303">
    <property type="entry name" value="CYTOPLASMIC PROTEIN-RELATED"/>
    <property type="match status" value="1"/>
</dbReference>
<dbReference type="Proteomes" id="UP000014975">
    <property type="component" value="Unassembled WGS sequence"/>
</dbReference>
<dbReference type="PATRIC" id="fig|1121439.3.peg.2640"/>
<proteinExistence type="predicted"/>
<dbReference type="eggNOG" id="COG1832">
    <property type="taxonomic scope" value="Bacteria"/>
</dbReference>
<comment type="caution">
    <text evidence="2">The sequence shown here is derived from an EMBL/GenBank/DDBJ whole genome shotgun (WGS) entry which is preliminary data.</text>
</comment>
<dbReference type="SMART" id="SM00881">
    <property type="entry name" value="CoA_binding"/>
    <property type="match status" value="1"/>
</dbReference>
<dbReference type="EMBL" id="ATHI01000031">
    <property type="protein sequence ID" value="EPR30534.1"/>
    <property type="molecule type" value="Genomic_DNA"/>
</dbReference>
<dbReference type="OrthoDB" id="9804695at2"/>
<protein>
    <submittedName>
        <fullName evidence="2">CoA-binding domain protein</fullName>
    </submittedName>
</protein>
<dbReference type="Pfam" id="PF13380">
    <property type="entry name" value="CoA_binding_2"/>
    <property type="match status" value="1"/>
</dbReference>
<keyword evidence="3" id="KW-1185">Reference proteome</keyword>
<feature type="domain" description="CoA-binding" evidence="1">
    <location>
        <begin position="12"/>
        <end position="107"/>
    </location>
</feature>
<dbReference type="STRING" id="1121439.dsat_1256"/>
<evidence type="ECO:0000313" key="2">
    <source>
        <dbReference type="EMBL" id="EPR30534.1"/>
    </source>
</evidence>
<evidence type="ECO:0000259" key="1">
    <source>
        <dbReference type="SMART" id="SM00881"/>
    </source>
</evidence>
<dbReference type="InterPro" id="IPR003781">
    <property type="entry name" value="CoA-bd"/>
</dbReference>
<accession>S7U9A1</accession>
<dbReference type="Gene3D" id="3.40.50.720">
    <property type="entry name" value="NAD(P)-binding Rossmann-like Domain"/>
    <property type="match status" value="1"/>
</dbReference>
<dbReference type="InterPro" id="IPR036291">
    <property type="entry name" value="NAD(P)-bd_dom_sf"/>
</dbReference>
<gene>
    <name evidence="2" type="ORF">dsat_1256</name>
</gene>
<name>S7U9A1_9BACT</name>